<dbReference type="SUPFAM" id="SSF55729">
    <property type="entry name" value="Acyl-CoA N-acyltransferases (Nat)"/>
    <property type="match status" value="1"/>
</dbReference>
<accession>A0A1I4A8X8</accession>
<dbReference type="CDD" id="cd04301">
    <property type="entry name" value="NAT_SF"/>
    <property type="match status" value="1"/>
</dbReference>
<dbReference type="Gene3D" id="3.40.630.30">
    <property type="match status" value="1"/>
</dbReference>
<dbReference type="InterPro" id="IPR016181">
    <property type="entry name" value="Acyl_CoA_acyltransferase"/>
</dbReference>
<keyword evidence="1" id="KW-0808">Transferase</keyword>
<dbReference type="Pfam" id="PF00583">
    <property type="entry name" value="Acetyltransf_1"/>
    <property type="match status" value="1"/>
</dbReference>
<evidence type="ECO:0000256" key="1">
    <source>
        <dbReference type="ARBA" id="ARBA00022679"/>
    </source>
</evidence>
<reference evidence="4 5" key="1">
    <citation type="submission" date="2016-10" db="EMBL/GenBank/DDBJ databases">
        <authorList>
            <person name="de Groot N.N."/>
        </authorList>
    </citation>
    <scope>NUCLEOTIDE SEQUENCE [LARGE SCALE GENOMIC DNA]</scope>
    <source>
        <strain evidence="4 5">DSM 19981</strain>
    </source>
</reference>
<dbReference type="InterPro" id="IPR050832">
    <property type="entry name" value="Bact_Acetyltransf"/>
</dbReference>
<dbReference type="EMBL" id="FOSQ01000003">
    <property type="protein sequence ID" value="SFK52835.1"/>
    <property type="molecule type" value="Genomic_DNA"/>
</dbReference>
<evidence type="ECO:0000313" key="4">
    <source>
        <dbReference type="EMBL" id="SFK52835.1"/>
    </source>
</evidence>
<dbReference type="AlphaFoldDB" id="A0A1I4A8X8"/>
<dbReference type="STRING" id="1123062.SAMN02745775_103238"/>
<evidence type="ECO:0000259" key="3">
    <source>
        <dbReference type="PROSITE" id="PS51186"/>
    </source>
</evidence>
<name>A0A1I4A8X8_9PROT</name>
<keyword evidence="2" id="KW-0012">Acyltransferase</keyword>
<gene>
    <name evidence="4" type="ORF">SAMN02745775_103238</name>
</gene>
<dbReference type="Proteomes" id="UP000199473">
    <property type="component" value="Unassembled WGS sequence"/>
</dbReference>
<proteinExistence type="predicted"/>
<dbReference type="PANTHER" id="PTHR43877">
    <property type="entry name" value="AMINOALKYLPHOSPHONATE N-ACETYLTRANSFERASE-RELATED-RELATED"/>
    <property type="match status" value="1"/>
</dbReference>
<protein>
    <recommendedName>
        <fullName evidence="3">N-acetyltransferase domain-containing protein</fullName>
    </recommendedName>
</protein>
<dbReference type="GO" id="GO:0016747">
    <property type="term" value="F:acyltransferase activity, transferring groups other than amino-acyl groups"/>
    <property type="evidence" value="ECO:0007669"/>
    <property type="project" value="InterPro"/>
</dbReference>
<keyword evidence="5" id="KW-1185">Reference proteome</keyword>
<evidence type="ECO:0000313" key="5">
    <source>
        <dbReference type="Proteomes" id="UP000199473"/>
    </source>
</evidence>
<sequence>MRAIAPADLPALNALNNAHAAAVNALSPADFGALVAVSFSARMIEGADGTPAAFLLALSHETPAQGPNHGWFLQHFPAFAYVDRVVVAEDSQGQGLGRALYADLRAQARGARLATLACEVNLDPPNPGSMAFHERLGFRPAGEATDPRNGKRVRYLTAGL</sequence>
<feature type="domain" description="N-acetyltransferase" evidence="3">
    <location>
        <begin position="1"/>
        <end position="159"/>
    </location>
</feature>
<dbReference type="PIRSF" id="PIRSF028520">
    <property type="entry name" value="UCP028520"/>
    <property type="match status" value="1"/>
</dbReference>
<dbReference type="PANTHER" id="PTHR43877:SF2">
    <property type="entry name" value="AMINOALKYLPHOSPHONATE N-ACETYLTRANSFERASE-RELATED"/>
    <property type="match status" value="1"/>
</dbReference>
<evidence type="ECO:0000256" key="2">
    <source>
        <dbReference type="ARBA" id="ARBA00023315"/>
    </source>
</evidence>
<dbReference type="PROSITE" id="PS51186">
    <property type="entry name" value="GNAT"/>
    <property type="match status" value="1"/>
</dbReference>
<dbReference type="InterPro" id="IPR016890">
    <property type="entry name" value="UCP028520"/>
</dbReference>
<dbReference type="InterPro" id="IPR000182">
    <property type="entry name" value="GNAT_dom"/>
</dbReference>
<organism evidence="4 5">
    <name type="scientific">Falsiroseomonas stagni DSM 19981</name>
    <dbReference type="NCBI Taxonomy" id="1123062"/>
    <lineage>
        <taxon>Bacteria</taxon>
        <taxon>Pseudomonadati</taxon>
        <taxon>Pseudomonadota</taxon>
        <taxon>Alphaproteobacteria</taxon>
        <taxon>Acetobacterales</taxon>
        <taxon>Roseomonadaceae</taxon>
        <taxon>Falsiroseomonas</taxon>
    </lineage>
</organism>
<dbReference type="RefSeq" id="WP_217648690.1">
    <property type="nucleotide sequence ID" value="NZ_FOSQ01000003.1"/>
</dbReference>